<dbReference type="PROSITE" id="PS50294">
    <property type="entry name" value="WD_REPEATS_REGION"/>
    <property type="match status" value="1"/>
</dbReference>
<dbReference type="SUPFAM" id="SSF47473">
    <property type="entry name" value="EF-hand"/>
    <property type="match status" value="1"/>
</dbReference>
<dbReference type="PANTHER" id="PTHR44324">
    <property type="entry name" value="WD40 REPEAT DOMAIN 95"/>
    <property type="match status" value="1"/>
</dbReference>
<dbReference type="PANTHER" id="PTHR44324:SF3">
    <property type="entry name" value="WD REPEAT-CONTAINING PROTEIN 49-LIKE"/>
    <property type="match status" value="1"/>
</dbReference>
<feature type="repeat" description="WD" evidence="2">
    <location>
        <begin position="340"/>
        <end position="381"/>
    </location>
</feature>
<dbReference type="InterPro" id="IPR011992">
    <property type="entry name" value="EF-hand-dom_pair"/>
</dbReference>
<name>A0ABM1MYG9_NICVS</name>
<dbReference type="InterPro" id="IPR001680">
    <property type="entry name" value="WD40_rpt"/>
</dbReference>
<protein>
    <submittedName>
        <fullName evidence="5">WD repeat-containing protein on Y chromosome-like</fullName>
    </submittedName>
</protein>
<keyword evidence="4" id="KW-1185">Reference proteome</keyword>
<dbReference type="SUPFAM" id="SSF50978">
    <property type="entry name" value="WD40 repeat-like"/>
    <property type="match status" value="1"/>
</dbReference>
<dbReference type="Proteomes" id="UP000695000">
    <property type="component" value="Unplaced"/>
</dbReference>
<proteinExistence type="predicted"/>
<dbReference type="Gene3D" id="2.130.10.10">
    <property type="entry name" value="YVTN repeat-like/Quinoprotein amine dehydrogenase"/>
    <property type="match status" value="1"/>
</dbReference>
<keyword evidence="1" id="KW-0677">Repeat</keyword>
<dbReference type="InterPro" id="IPR051242">
    <property type="entry name" value="WD-EF-hand_domain"/>
</dbReference>
<dbReference type="RefSeq" id="XP_017779619.1">
    <property type="nucleotide sequence ID" value="XM_017924130.1"/>
</dbReference>
<sequence length="596" mass="68577">MLQMNEETVEILQQLNEVKLQQLKETFKNEKDGCVGKETFTTSFAFLFDDVSVESIALNVFAQIDMQNVGSITWSDFLDFVLEIYKPKDDHVLELLETDIITPPHLKRDPITKIVLIETSLYFCYAIISKYGSVGLYDGNLDFLTSYHALMAREDMHRNEADKRRRNRWVADAMFISEIQMFLVSASCRSLTVYDASGLQHVPIWLILGFPDSIQSMSYNFDERCKLYLVNNCCYSLSNELPHQKEFVIIKNLGRPHVESVNGLECFHNSRTFISTSKDPTKSVIIKDTEYKSSNYVFKMRRGVQCFAISDGLKSLITGSDDGTIRIWNWLVPSKATAVLRNHKSGIIDIVLLESLKIFISCSRDGVLKVWDLIEQKCVQSIHLNFPCFEIEGRSIEWGSRCIFPGPKRQDINYGKWERDFLLVTCCNSIRKMKLLYMDGRERDFDSRILSPPPLLNSVLIPKNWKIFNVENEHESTVDEIDDLSKLKFILDKDVLGDGKSQINYKISKLEDKKMQMRWAVEKCAPHLALDLYDIKELELSSSLPVDVNKRTKNLFDRTQRLLVDAATRSVILSEQSSSSKSPRSSRSSIIEFDDL</sequence>
<feature type="region of interest" description="Disordered" evidence="3">
    <location>
        <begin position="575"/>
        <end position="596"/>
    </location>
</feature>
<evidence type="ECO:0000313" key="4">
    <source>
        <dbReference type="Proteomes" id="UP000695000"/>
    </source>
</evidence>
<evidence type="ECO:0000313" key="5">
    <source>
        <dbReference type="RefSeq" id="XP_017779619.1"/>
    </source>
</evidence>
<evidence type="ECO:0000256" key="2">
    <source>
        <dbReference type="PROSITE-ProRule" id="PRU00221"/>
    </source>
</evidence>
<keyword evidence="2" id="KW-0853">WD repeat</keyword>
<organism evidence="4 5">
    <name type="scientific">Nicrophorus vespilloides</name>
    <name type="common">Boreal carrion beetle</name>
    <dbReference type="NCBI Taxonomy" id="110193"/>
    <lineage>
        <taxon>Eukaryota</taxon>
        <taxon>Metazoa</taxon>
        <taxon>Ecdysozoa</taxon>
        <taxon>Arthropoda</taxon>
        <taxon>Hexapoda</taxon>
        <taxon>Insecta</taxon>
        <taxon>Pterygota</taxon>
        <taxon>Neoptera</taxon>
        <taxon>Endopterygota</taxon>
        <taxon>Coleoptera</taxon>
        <taxon>Polyphaga</taxon>
        <taxon>Staphyliniformia</taxon>
        <taxon>Silphidae</taxon>
        <taxon>Nicrophorinae</taxon>
        <taxon>Nicrophorus</taxon>
    </lineage>
</organism>
<dbReference type="PROSITE" id="PS50082">
    <property type="entry name" value="WD_REPEATS_2"/>
    <property type="match status" value="2"/>
</dbReference>
<dbReference type="Gene3D" id="1.10.238.10">
    <property type="entry name" value="EF-hand"/>
    <property type="match status" value="1"/>
</dbReference>
<dbReference type="GeneID" id="108564930"/>
<dbReference type="SMART" id="SM00320">
    <property type="entry name" value="WD40"/>
    <property type="match status" value="2"/>
</dbReference>
<accession>A0ABM1MYG9</accession>
<gene>
    <name evidence="5" type="primary">LOC108564930</name>
</gene>
<evidence type="ECO:0000256" key="3">
    <source>
        <dbReference type="SAM" id="MobiDB-lite"/>
    </source>
</evidence>
<reference evidence="5" key="1">
    <citation type="submission" date="2025-08" db="UniProtKB">
        <authorList>
            <consortium name="RefSeq"/>
        </authorList>
    </citation>
    <scope>IDENTIFICATION</scope>
    <source>
        <tissue evidence="5">Whole Larva</tissue>
    </source>
</reference>
<dbReference type="InterPro" id="IPR015943">
    <property type="entry name" value="WD40/YVTN_repeat-like_dom_sf"/>
</dbReference>
<feature type="repeat" description="WD" evidence="2">
    <location>
        <begin position="316"/>
        <end position="329"/>
    </location>
</feature>
<dbReference type="Pfam" id="PF00400">
    <property type="entry name" value="WD40"/>
    <property type="match status" value="2"/>
</dbReference>
<dbReference type="InterPro" id="IPR036322">
    <property type="entry name" value="WD40_repeat_dom_sf"/>
</dbReference>
<evidence type="ECO:0000256" key="1">
    <source>
        <dbReference type="ARBA" id="ARBA00022737"/>
    </source>
</evidence>